<reference evidence="1 2" key="1">
    <citation type="submission" date="2015-09" db="EMBL/GenBank/DDBJ databases">
        <title>Identification and resolution of microdiversity through metagenomic sequencing of parallel consortia.</title>
        <authorList>
            <person name="Nelson W.C."/>
            <person name="Romine M.F."/>
            <person name="Lindemann S.R."/>
        </authorList>
    </citation>
    <scope>NUCLEOTIDE SEQUENCE [LARGE SCALE GENOMIC DNA]</scope>
    <source>
        <strain evidence="1">Ana</strain>
    </source>
</reference>
<dbReference type="AlphaFoldDB" id="A0A0P7ZBB4"/>
<proteinExistence type="predicted"/>
<organism evidence="1 2">
    <name type="scientific">Phormidesmis priestleyi Ana</name>
    <dbReference type="NCBI Taxonomy" id="1666911"/>
    <lineage>
        <taxon>Bacteria</taxon>
        <taxon>Bacillati</taxon>
        <taxon>Cyanobacteriota</taxon>
        <taxon>Cyanophyceae</taxon>
        <taxon>Leptolyngbyales</taxon>
        <taxon>Leptolyngbyaceae</taxon>
        <taxon>Phormidesmis</taxon>
    </lineage>
</organism>
<evidence type="ECO:0000313" key="1">
    <source>
        <dbReference type="EMBL" id="KPQ31941.1"/>
    </source>
</evidence>
<dbReference type="PATRIC" id="fig|1666911.3.peg.4560"/>
<gene>
    <name evidence="1" type="ORF">HLUCCA11_22720</name>
</gene>
<comment type="caution">
    <text evidence="1">The sequence shown here is derived from an EMBL/GenBank/DDBJ whole genome shotgun (WGS) entry which is preliminary data.</text>
</comment>
<dbReference type="STRING" id="1666911.HLUCCA11_22720"/>
<sequence length="374" mass="42699">MEYQCYEFQAIDRPLTKAEQDYVQSLSSRVRPTATSAVFTYSYGDFRGSPLSVLERCFDAMLYMANWGSYQLAFRFPESAVNVLELKPYCVDNIIEVLTVEKYVILNIEIHSEEGGGWIEENNSWLGTLLPIRQAILQGDYRVLYLAWLQAATVSSYLEQDAQEPPVPPNLQKLSDSLQSFADWLEIDSDLIAAAAQISQTQEELKDPFEAWVKALSDKEKTKLLVEIVTGDSAIASQLQARLRQKFAPTSEILSISDADRRRFAELVALAETQRSERQANEKATAAAKRHQYLETLKPQQAQIWETIDGLIARKQAQSYQQAIQHLIDLRDLAELEGKPAIFQDRVRQLQANYSNRSGLIRRMREAKLLRRKN</sequence>
<evidence type="ECO:0000313" key="2">
    <source>
        <dbReference type="Proteomes" id="UP000050465"/>
    </source>
</evidence>
<dbReference type="Proteomes" id="UP000050465">
    <property type="component" value="Unassembled WGS sequence"/>
</dbReference>
<accession>A0A0P7ZBB4</accession>
<dbReference type="EMBL" id="LJZR01000076">
    <property type="protein sequence ID" value="KPQ31941.1"/>
    <property type="molecule type" value="Genomic_DNA"/>
</dbReference>
<name>A0A0P7ZBB4_9CYAN</name>
<protein>
    <submittedName>
        <fullName evidence="1">Ku C terminal domain like</fullName>
    </submittedName>
</protein>